<dbReference type="OrthoDB" id="3548913at2759"/>
<feature type="compositionally biased region" description="Gly residues" evidence="1">
    <location>
        <begin position="1766"/>
        <end position="1777"/>
    </location>
</feature>
<protein>
    <submittedName>
        <fullName evidence="2">Uncharacterized protein</fullName>
    </submittedName>
</protein>
<feature type="region of interest" description="Disordered" evidence="1">
    <location>
        <begin position="1362"/>
        <end position="1456"/>
    </location>
</feature>
<feature type="region of interest" description="Disordered" evidence="1">
    <location>
        <begin position="1536"/>
        <end position="1563"/>
    </location>
</feature>
<feature type="compositionally biased region" description="Polar residues" evidence="1">
    <location>
        <begin position="877"/>
        <end position="900"/>
    </location>
</feature>
<dbReference type="PANTHER" id="PTHR42064">
    <property type="entry name" value="YALI0F28677P"/>
    <property type="match status" value="1"/>
</dbReference>
<keyword evidence="3" id="KW-1185">Reference proteome</keyword>
<dbReference type="OMA" id="KMWTITA"/>
<feature type="region of interest" description="Disordered" evidence="1">
    <location>
        <begin position="872"/>
        <end position="901"/>
    </location>
</feature>
<gene>
    <name evidence="2" type="ORF">SAPIO_CDS9739</name>
</gene>
<feature type="compositionally biased region" description="Low complexity" evidence="1">
    <location>
        <begin position="1432"/>
        <end position="1445"/>
    </location>
</feature>
<feature type="compositionally biased region" description="Gly residues" evidence="1">
    <location>
        <begin position="1402"/>
        <end position="1412"/>
    </location>
</feature>
<dbReference type="HOGENOM" id="CLU_001347_0_0_1"/>
<feature type="compositionally biased region" description="Low complexity" evidence="1">
    <location>
        <begin position="1362"/>
        <end position="1372"/>
    </location>
</feature>
<reference evidence="2 3" key="1">
    <citation type="journal article" date="2014" name="Genome Announc.">
        <title>Draft genome sequence of the pathogenic fungus Scedosporium apiospermum.</title>
        <authorList>
            <person name="Vandeputte P."/>
            <person name="Ghamrawi S."/>
            <person name="Rechenmann M."/>
            <person name="Iltis A."/>
            <person name="Giraud S."/>
            <person name="Fleury M."/>
            <person name="Thornton C."/>
            <person name="Delhaes L."/>
            <person name="Meyer W."/>
            <person name="Papon N."/>
            <person name="Bouchara J.P."/>
        </authorList>
    </citation>
    <scope>NUCLEOTIDE SEQUENCE [LARGE SCALE GENOMIC DNA]</scope>
    <source>
        <strain evidence="2 3">IHEM 14462</strain>
    </source>
</reference>
<dbReference type="RefSeq" id="XP_016639573.1">
    <property type="nucleotide sequence ID" value="XM_016791063.1"/>
</dbReference>
<accession>A0A084FXG2</accession>
<feature type="compositionally biased region" description="Polar residues" evidence="1">
    <location>
        <begin position="717"/>
        <end position="727"/>
    </location>
</feature>
<dbReference type="VEuPathDB" id="FungiDB:SAPIO_CDS9739"/>
<name>A0A084FXG2_PSEDA</name>
<feature type="region of interest" description="Disordered" evidence="1">
    <location>
        <begin position="1745"/>
        <end position="1782"/>
    </location>
</feature>
<feature type="region of interest" description="Disordered" evidence="1">
    <location>
        <begin position="1657"/>
        <end position="1682"/>
    </location>
</feature>
<dbReference type="KEGG" id="sapo:SAPIO_CDS9739"/>
<evidence type="ECO:0000313" key="2">
    <source>
        <dbReference type="EMBL" id="KEZ39774.1"/>
    </source>
</evidence>
<feature type="compositionally biased region" description="Polar residues" evidence="1">
    <location>
        <begin position="1541"/>
        <end position="1561"/>
    </location>
</feature>
<organism evidence="2 3">
    <name type="scientific">Pseudallescheria apiosperma</name>
    <name type="common">Scedosporium apiospermum</name>
    <dbReference type="NCBI Taxonomy" id="563466"/>
    <lineage>
        <taxon>Eukaryota</taxon>
        <taxon>Fungi</taxon>
        <taxon>Dikarya</taxon>
        <taxon>Ascomycota</taxon>
        <taxon>Pezizomycotina</taxon>
        <taxon>Sordariomycetes</taxon>
        <taxon>Hypocreomycetidae</taxon>
        <taxon>Microascales</taxon>
        <taxon>Microascaceae</taxon>
        <taxon>Scedosporium</taxon>
    </lineage>
</organism>
<dbReference type="PANTHER" id="PTHR42064:SF1">
    <property type="entry name" value="YALI0F28677P"/>
    <property type="match status" value="1"/>
</dbReference>
<dbReference type="EMBL" id="JOWA01000143">
    <property type="protein sequence ID" value="KEZ39774.1"/>
    <property type="molecule type" value="Genomic_DNA"/>
</dbReference>
<feature type="region of interest" description="Disordered" evidence="1">
    <location>
        <begin position="1264"/>
        <end position="1291"/>
    </location>
</feature>
<feature type="compositionally biased region" description="Polar residues" evidence="1">
    <location>
        <begin position="1660"/>
        <end position="1671"/>
    </location>
</feature>
<evidence type="ECO:0000313" key="3">
    <source>
        <dbReference type="Proteomes" id="UP000028545"/>
    </source>
</evidence>
<feature type="region of interest" description="Disordered" evidence="1">
    <location>
        <begin position="794"/>
        <end position="831"/>
    </location>
</feature>
<feature type="region of interest" description="Disordered" evidence="1">
    <location>
        <begin position="328"/>
        <end position="352"/>
    </location>
</feature>
<evidence type="ECO:0000256" key="1">
    <source>
        <dbReference type="SAM" id="MobiDB-lite"/>
    </source>
</evidence>
<feature type="compositionally biased region" description="Low complexity" evidence="1">
    <location>
        <begin position="46"/>
        <end position="61"/>
    </location>
</feature>
<sequence length="1839" mass="202128">MPVEPSDASNSGPQAARSPTPPLIDDTLDAPRRSQPRFGSRSPSRAPSDTITTTAAPPSTTRRSDDGSKRPLSLQPPNPSTTSWRPIIAQPAIPPRPSTPPSQEATMPAETPESVPDDHDREKAPPSLASTLLPDLSLYTNPDPVPDNDTTTLEELAHLVRLSKYQERKRANTRIRLQRSLISAALSARLTRCGEMAHRNLVDCFRTDDKKTFATLYNAIHDVRKSCDELRRYTLLEPEMDSLNSSAFNSAENLSATNNPVPDPGAPSSLVPFLNDISASAREVFLNFLTQIRANQDFLAARLCSLSSSELTALTSFHQGLEPIESVLPSHLSRPPAPRGNTSTANRNPAHTTNTVGRLLSFQRHDPLSALIHTCFANSAGPDSAEDRRRTQIWAAACSRLISEAKSGLEPFLLSVLNTWSSMRDWSGRSNMEWYLMKILEDGAFLLARAEDQHGTRFHISGWAREGNTAAEDFYQRAVGDLFAVVDDDDATGIPEGFLELGNEIIKQLDPQLADSTRRFLVCKWLFQTFLLRAVIHPESHGMMAEYHITEYGRQKILWQVAMRAMQYVAEFSSWTKKAPLSIPSKIQMHIENIFNKLRGSRSYTPAAKLLPARSVTSLRETVEVHPYLVISPADLLTMVNALYPEQRPQSRASSSFRSGAPSISGFSTISQPVSIASRNNTGNNNNNSNNISSSFDTASVLSNSVSSVMSDAASSREPSSLDQRTGTPLRYTPPVADPLNSNRTSTYEDDGYRLRLALHEMSQALGLEVMNGSCHPCAERWAVLFISSDGSRLSSQMTFDPDDDPDEDESSSTTDTDEDEEEEGLELDKEYSQLRDSIIKLVQDYEIPRTMAPEGSRTQLSNRATGIKKYRHKNKIITSENSTRSRNPYYQRSESTDAQARSLEADGAAGPLGNPEAEDQESSTLVAMLKAASSQSKAQSDFVSAHLYWKTLQQLSSLKSPSLRQNGFAHLLNIFSWGPKDSIRRSAAAIEDYDAWLVWLKQNQERLEGHLDGMSKRLRALRDKMWYVTDVHNSAPYEHSRNICVALKTMGLPRRWRMKANNARGSSATTYIYRTESQIMELLAATEEQGGPNKLSDDQAEKTMRWLQQYGIESWFCRGEERIHRFCLEVDNCIGKLIGESMVDAPVLWSSELFLRDRKILESNKGAGGRDRDSFWGGDDTSSILSDSERRFGTGTRPLTTLRDLRNLSGFNSSQQSFDSSRFSFSRVSANLSDILDGQDYFGASSPVHTIDPSTTFWSPFQSTMSPSNATHSTGTGRPGTATSSNETVYQQRLSEEKSKFLAELRQTLTSLLLSDLGNLVFVRGSETDAWFDDLGQQCIDLQESTDRKARRAAAAAAAAAANSSAASTPSSKKDKSAGPSPRPRVIEKKKSFGNLRGAGETSGSGKGGSESTGTETLPRQVQAQSQGHESSTASASDTLTARSGTSNRGGGPDFPYKKAYQRLLRMFAIHPNPYVKLNTLHELKHLILSSLTLGGSKRSRLALARSELQAAAAAAMEEQGVRQIPLEDAIDNMKERRSQSTIQPAGPTSSAGGQFSTTGLDGKGSTAANGVSMDSVVMEVLLSLFKDAGIRPKTLFRDLQFIAAFVPPSVLDKTDRGKSFWDAGIAAMRLKQEVCQTMIKVSDNVVEHYTSKRKQAADTLTSKSDGSEQPASSASPPPITSKYTLADAVRMVIITAKEGHAASQRELGLFYLSHPELIDRVTMPLSKPREVFKQAIMEKYGGGTGRGGSGVRSHPGDRERARASGGGAQHGGGDEGTGEDVRSDPALMCVAWHWMQTADQGGDKIAMDFIRQQGLVWTKDLERFFVGLIQRNLLQVE</sequence>
<feature type="compositionally biased region" description="Polar residues" evidence="1">
    <location>
        <begin position="340"/>
        <end position="352"/>
    </location>
</feature>
<proteinExistence type="predicted"/>
<feature type="compositionally biased region" description="Acidic residues" evidence="1">
    <location>
        <begin position="801"/>
        <end position="826"/>
    </location>
</feature>
<dbReference type="GeneID" id="27728811"/>
<feature type="compositionally biased region" description="Polar residues" evidence="1">
    <location>
        <begin position="1419"/>
        <end position="1431"/>
    </location>
</feature>
<dbReference type="Proteomes" id="UP000028545">
    <property type="component" value="Unassembled WGS sequence"/>
</dbReference>
<comment type="caution">
    <text evidence="2">The sequence shown here is derived from an EMBL/GenBank/DDBJ whole genome shotgun (WGS) entry which is preliminary data.</text>
</comment>
<feature type="region of interest" description="Disordered" evidence="1">
    <location>
        <begin position="1"/>
        <end position="128"/>
    </location>
</feature>
<feature type="region of interest" description="Disordered" evidence="1">
    <location>
        <begin position="710"/>
        <end position="748"/>
    </location>
</feature>